<feature type="domain" description="MotA/TolQ/ExbB proton channel" evidence="11">
    <location>
        <begin position="102"/>
        <end position="222"/>
    </location>
</feature>
<dbReference type="EMBL" id="CP093442">
    <property type="protein sequence ID" value="UOF00179.1"/>
    <property type="molecule type" value="Genomic_DNA"/>
</dbReference>
<keyword evidence="4" id="KW-1003">Cell membrane</keyword>
<comment type="subcellular location">
    <subcellularLocation>
        <location evidence="1">Cell membrane</location>
        <topology evidence="1">Multi-pass membrane protein</topology>
    </subcellularLocation>
</comment>
<evidence type="ECO:0000256" key="5">
    <source>
        <dbReference type="ARBA" id="ARBA00022692"/>
    </source>
</evidence>
<protein>
    <submittedName>
        <fullName evidence="12">MotA/TolQ/ExbB proton channel family protein</fullName>
    </submittedName>
</protein>
<feature type="region of interest" description="Disordered" evidence="9">
    <location>
        <begin position="251"/>
        <end position="270"/>
    </location>
</feature>
<evidence type="ECO:0000256" key="2">
    <source>
        <dbReference type="ARBA" id="ARBA00008038"/>
    </source>
</evidence>
<evidence type="ECO:0000256" key="10">
    <source>
        <dbReference type="SAM" id="Phobius"/>
    </source>
</evidence>
<dbReference type="InterPro" id="IPR000540">
    <property type="entry name" value="Flag_MotA_CS"/>
</dbReference>
<comment type="similarity">
    <text evidence="2">Belongs to the MotA family.</text>
</comment>
<dbReference type="InterPro" id="IPR047055">
    <property type="entry name" value="MotA-like"/>
</dbReference>
<dbReference type="Proteomes" id="UP000830116">
    <property type="component" value="Chromosome"/>
</dbReference>
<evidence type="ECO:0000256" key="7">
    <source>
        <dbReference type="ARBA" id="ARBA00022989"/>
    </source>
</evidence>
<keyword evidence="13" id="KW-1185">Reference proteome</keyword>
<gene>
    <name evidence="12" type="ORF">MNR06_10745</name>
</gene>
<evidence type="ECO:0000313" key="12">
    <source>
        <dbReference type="EMBL" id="UOF00179.1"/>
    </source>
</evidence>
<evidence type="ECO:0000256" key="1">
    <source>
        <dbReference type="ARBA" id="ARBA00004651"/>
    </source>
</evidence>
<dbReference type="InterPro" id="IPR002898">
    <property type="entry name" value="MotA_ExbB_proton_chnl"/>
</dbReference>
<evidence type="ECO:0000256" key="8">
    <source>
        <dbReference type="ARBA" id="ARBA00023136"/>
    </source>
</evidence>
<dbReference type="PANTHER" id="PTHR30433">
    <property type="entry name" value="CHEMOTAXIS PROTEIN MOTA"/>
    <property type="match status" value="1"/>
</dbReference>
<keyword evidence="7 10" id="KW-1133">Transmembrane helix</keyword>
<evidence type="ECO:0000256" key="4">
    <source>
        <dbReference type="ARBA" id="ARBA00022475"/>
    </source>
</evidence>
<proteinExistence type="inferred from homology"/>
<name>A0ABY4C6S7_9BACT</name>
<feature type="transmembrane region" description="Helical" evidence="10">
    <location>
        <begin position="35"/>
        <end position="57"/>
    </location>
</feature>
<keyword evidence="6" id="KW-0283">Flagellar rotation</keyword>
<reference evidence="12" key="1">
    <citation type="submission" date="2022-03" db="EMBL/GenBank/DDBJ databases">
        <title>Genome Identification and Characterization of new species Bdellovibrio reynosense LBG001 sp. nov. from a Mexico soil sample.</title>
        <authorList>
            <person name="Camilli A."/>
            <person name="Ajao Y."/>
            <person name="Guo X."/>
        </authorList>
    </citation>
    <scope>NUCLEOTIDE SEQUENCE</scope>
    <source>
        <strain evidence="12">LBG001</strain>
    </source>
</reference>
<evidence type="ECO:0000259" key="11">
    <source>
        <dbReference type="Pfam" id="PF01618"/>
    </source>
</evidence>
<keyword evidence="5 10" id="KW-0812">Transmembrane</keyword>
<dbReference type="Pfam" id="PF01618">
    <property type="entry name" value="MotA_ExbB"/>
    <property type="match status" value="1"/>
</dbReference>
<evidence type="ECO:0000256" key="6">
    <source>
        <dbReference type="ARBA" id="ARBA00022779"/>
    </source>
</evidence>
<evidence type="ECO:0000313" key="13">
    <source>
        <dbReference type="Proteomes" id="UP000830116"/>
    </source>
</evidence>
<dbReference type="PROSITE" id="PS01307">
    <property type="entry name" value="MOTA"/>
    <property type="match status" value="1"/>
</dbReference>
<feature type="transmembrane region" description="Helical" evidence="10">
    <location>
        <begin position="185"/>
        <end position="207"/>
    </location>
</feature>
<evidence type="ECO:0000256" key="3">
    <source>
        <dbReference type="ARBA" id="ARBA00022448"/>
    </source>
</evidence>
<feature type="transmembrane region" description="Helical" evidence="10">
    <location>
        <begin position="153"/>
        <end position="173"/>
    </location>
</feature>
<sequence length="270" mass="29690">MNFAGIFGLISAIAIAAFSILDSAKNPKIFADPHGIVLVVGGTITVALLSFNFKSLWNALKIVTRKMLGRERVDYHGTIETIVEISEAYRRDPKSVPSVLKSTTHPFIKDGVQLLVEYGFSYEELDDVLTNSLRGKKKRDEEEMKVWHTMSRFPPAFGLLGATLGMISLLQTLGDPGAQDRIGPAMATALVATFYGLVVANLVLIPISEKLQTVSHSDVTLREIIKEGILLVHEKKHPLFIKEYLKSFLSPNQRQESSAPARGESAKKAA</sequence>
<keyword evidence="8 10" id="KW-0472">Membrane</keyword>
<organism evidence="12 13">
    <name type="scientific">Bdellovibrio reynosensis</name>
    <dbReference type="NCBI Taxonomy" id="2835041"/>
    <lineage>
        <taxon>Bacteria</taxon>
        <taxon>Pseudomonadati</taxon>
        <taxon>Bdellovibrionota</taxon>
        <taxon>Bdellovibrionia</taxon>
        <taxon>Bdellovibrionales</taxon>
        <taxon>Pseudobdellovibrionaceae</taxon>
        <taxon>Bdellovibrio</taxon>
    </lineage>
</organism>
<evidence type="ECO:0000256" key="9">
    <source>
        <dbReference type="SAM" id="MobiDB-lite"/>
    </source>
</evidence>
<accession>A0ABY4C6S7</accession>
<keyword evidence="3" id="KW-0813">Transport</keyword>
<dbReference type="RefSeq" id="WP_243535892.1">
    <property type="nucleotide sequence ID" value="NZ_CP093442.1"/>
</dbReference>